<evidence type="ECO:0000313" key="4">
    <source>
        <dbReference type="EMBL" id="VFK07281.1"/>
    </source>
</evidence>
<dbReference type="PANTHER" id="PTHR36174">
    <property type="entry name" value="LIPID II:GLYCINE GLYCYLTRANSFERASE"/>
    <property type="match status" value="1"/>
</dbReference>
<dbReference type="GO" id="GO:0016747">
    <property type="term" value="F:acyltransferase activity, transferring groups other than amino-acyl groups"/>
    <property type="evidence" value="ECO:0007669"/>
    <property type="project" value="InterPro"/>
</dbReference>
<organism evidence="2">
    <name type="scientific">Candidatus Kentrum sp. FM</name>
    <dbReference type="NCBI Taxonomy" id="2126340"/>
    <lineage>
        <taxon>Bacteria</taxon>
        <taxon>Pseudomonadati</taxon>
        <taxon>Pseudomonadota</taxon>
        <taxon>Gammaproteobacteria</taxon>
        <taxon>Candidatus Kentrum</taxon>
    </lineage>
</organism>
<keyword evidence="2" id="KW-0808">Transferase</keyword>
<dbReference type="InterPro" id="IPR038740">
    <property type="entry name" value="BioF2-like_GNAT_dom"/>
</dbReference>
<feature type="domain" description="N-acetyltransferase" evidence="1">
    <location>
        <begin position="159"/>
        <end position="322"/>
    </location>
</feature>
<dbReference type="EMBL" id="CAADFL010000036">
    <property type="protein sequence ID" value="VFK07281.1"/>
    <property type="molecule type" value="Genomic_DNA"/>
</dbReference>
<dbReference type="Gene3D" id="3.40.630.30">
    <property type="match status" value="1"/>
</dbReference>
<dbReference type="InterPro" id="IPR050644">
    <property type="entry name" value="PG_Glycine_Bridge_Synth"/>
</dbReference>
<evidence type="ECO:0000313" key="2">
    <source>
        <dbReference type="EMBL" id="VFJ46298.1"/>
    </source>
</evidence>
<proteinExistence type="predicted"/>
<dbReference type="PROSITE" id="PS51186">
    <property type="entry name" value="GNAT"/>
    <property type="match status" value="1"/>
</dbReference>
<name>A0A450S3L6_9GAMM</name>
<sequence length="325" mass="37157">MSLEVIRSQADYRAFCAEEASIPLFSQAWWLDAVAGPQAWDAVLAIRGDTVIGAHPYVIRHRFGLTYLGQPKLTQTLGPWVRASQAKYAKSLGVEKDILGALADGLPDLALYHQNWHCARTNWLPFYWRGYRQTTRYTYRLELATDEKLWTSVQSNIRREIRKAEKRFGVTVKPAKDLDEFLALNRKTFERQRKSLPYTERLVHRIDEAAKARDARDVLVAQAPDGTLHAGVYIVRDARTAYYLMGGGDPDYRNSGAGSLCMWEAIRSQPEYIETFDFEGSMIEPVERFFRGFGARQIPYFQVTRADSRLLQAALCVRELLKGIP</sequence>
<dbReference type="AlphaFoldDB" id="A0A450S3L6"/>
<dbReference type="Pfam" id="PF13480">
    <property type="entry name" value="Acetyltransf_6"/>
    <property type="match status" value="1"/>
</dbReference>
<evidence type="ECO:0000313" key="3">
    <source>
        <dbReference type="EMBL" id="VFJ49556.1"/>
    </source>
</evidence>
<accession>A0A450S3L6</accession>
<dbReference type="EMBL" id="CAADEZ010000035">
    <property type="protein sequence ID" value="VFJ46298.1"/>
    <property type="molecule type" value="Genomic_DNA"/>
</dbReference>
<dbReference type="PANTHER" id="PTHR36174:SF1">
    <property type="entry name" value="LIPID II:GLYCINE GLYCYLTRANSFERASE"/>
    <property type="match status" value="1"/>
</dbReference>
<dbReference type="SUPFAM" id="SSF55729">
    <property type="entry name" value="Acyl-CoA N-acyltransferases (Nat)"/>
    <property type="match status" value="1"/>
</dbReference>
<dbReference type="EMBL" id="CAADFA010000072">
    <property type="protein sequence ID" value="VFJ49556.1"/>
    <property type="molecule type" value="Genomic_DNA"/>
</dbReference>
<evidence type="ECO:0000259" key="1">
    <source>
        <dbReference type="PROSITE" id="PS51186"/>
    </source>
</evidence>
<dbReference type="InterPro" id="IPR000182">
    <property type="entry name" value="GNAT_dom"/>
</dbReference>
<protein>
    <submittedName>
        <fullName evidence="2">Acetyltransferase (GNAT) domain-containing protein</fullName>
    </submittedName>
</protein>
<gene>
    <name evidence="2" type="ORF">BECKFM1743A_GA0114220_100356</name>
    <name evidence="4" type="ORF">BECKFM1743B_GA0114221_100367</name>
    <name evidence="3" type="ORF">BECKFM1743C_GA0114222_100726</name>
</gene>
<dbReference type="InterPro" id="IPR016181">
    <property type="entry name" value="Acyl_CoA_acyltransferase"/>
</dbReference>
<reference evidence="2" key="1">
    <citation type="submission" date="2019-02" db="EMBL/GenBank/DDBJ databases">
        <authorList>
            <person name="Gruber-Vodicka R. H."/>
            <person name="Seah K. B. B."/>
        </authorList>
    </citation>
    <scope>NUCLEOTIDE SEQUENCE</scope>
    <source>
        <strain evidence="2">BECK_BZ163</strain>
        <strain evidence="4">BECK_BZ164</strain>
        <strain evidence="3">BECK_BZ165</strain>
    </source>
</reference>